<dbReference type="RefSeq" id="WP_198418407.1">
    <property type="nucleotide sequence ID" value="NZ_AP018437.1"/>
</dbReference>
<dbReference type="EMBL" id="QUMS01000001">
    <property type="protein sequence ID" value="REG11514.1"/>
    <property type="molecule type" value="Genomic_DNA"/>
</dbReference>
<gene>
    <name evidence="1" type="ORF">DFR64_1403</name>
</gene>
<accession>A0A347ZRJ9</accession>
<evidence type="ECO:0000313" key="1">
    <source>
        <dbReference type="EMBL" id="REG11514.1"/>
    </source>
</evidence>
<name>A0A347ZRJ9_9CHLR</name>
<reference evidence="1 2" key="1">
    <citation type="submission" date="2018-08" db="EMBL/GenBank/DDBJ databases">
        <title>Genomic Encyclopedia of Type Strains, Phase IV (KMG-IV): sequencing the most valuable type-strain genomes for metagenomic binning, comparative biology and taxonomic classification.</title>
        <authorList>
            <person name="Goeker M."/>
        </authorList>
    </citation>
    <scope>NUCLEOTIDE SEQUENCE [LARGE SCALE GENOMIC DNA]</scope>
    <source>
        <strain evidence="1 2">DSM 23923</strain>
    </source>
</reference>
<sequence>MSAIQFITSGGMASVGGDLPENEQNAVNAIIRLFGEKVRKYALDLQVPASILSVQQCGYLLVGKDINNYHAVFADIAETKIFYRDFSSFGRLDLNSLTHQVRIDVGEVVWAFSFPIHVPAEKLDDYIQSIVVQYVSTVLQAKKKSERNMSEETASNPEIASGLQKFRNDFSVTKKTAFIIMKFNDTELHEEIVTCIKDVLDKNNITALRADDKQYMDDLFPNVKVYMHGCNFGIAVFDRITEEDFNPNVSLEVGYMLGMGKSVLLLKDKNLKSLQTDLIGKLYKEFDPLKISESLPKQIEKWLIDKGFVINQ</sequence>
<evidence type="ECO:0000313" key="2">
    <source>
        <dbReference type="Proteomes" id="UP000256388"/>
    </source>
</evidence>
<proteinExistence type="predicted"/>
<keyword evidence="2" id="KW-1185">Reference proteome</keyword>
<organism evidence="1 2">
    <name type="scientific">Pelolinea submarina</name>
    <dbReference type="NCBI Taxonomy" id="913107"/>
    <lineage>
        <taxon>Bacteria</taxon>
        <taxon>Bacillati</taxon>
        <taxon>Chloroflexota</taxon>
        <taxon>Anaerolineae</taxon>
        <taxon>Anaerolineales</taxon>
        <taxon>Anaerolineaceae</taxon>
        <taxon>Pelolinea</taxon>
    </lineage>
</organism>
<protein>
    <submittedName>
        <fullName evidence="1">Uncharacterized protein</fullName>
    </submittedName>
</protein>
<dbReference type="AlphaFoldDB" id="A0A347ZRJ9"/>
<comment type="caution">
    <text evidence="1">The sequence shown here is derived from an EMBL/GenBank/DDBJ whole genome shotgun (WGS) entry which is preliminary data.</text>
</comment>
<dbReference type="Proteomes" id="UP000256388">
    <property type="component" value="Unassembled WGS sequence"/>
</dbReference>